<proteinExistence type="predicted"/>
<dbReference type="PANTHER" id="PTHR34386">
    <property type="entry name" value="GLUTAREDOXIN"/>
    <property type="match status" value="1"/>
</dbReference>
<accession>A0A1G1YG83</accession>
<protein>
    <submittedName>
        <fullName evidence="2">NrdH-redoxin</fullName>
    </submittedName>
</protein>
<dbReference type="InterPro" id="IPR036249">
    <property type="entry name" value="Thioredoxin-like_sf"/>
</dbReference>
<evidence type="ECO:0000313" key="3">
    <source>
        <dbReference type="Proteomes" id="UP000177310"/>
    </source>
</evidence>
<comment type="caution">
    <text evidence="2">The sequence shown here is derived from an EMBL/GenBank/DDBJ whole genome shotgun (WGS) entry which is preliminary data.</text>
</comment>
<dbReference type="AlphaFoldDB" id="A0A1G1YG83"/>
<sequence>MTTVIIYTTPTCTYCRATKEFFKKHNVDFQEIDAAADRKAAQMIVEKTGQLGVPVTIITKDDKEEVVLGFDQPKLADILGVSL</sequence>
<feature type="domain" description="Glutaredoxin" evidence="1">
    <location>
        <begin position="4"/>
        <end position="58"/>
    </location>
</feature>
<dbReference type="PANTHER" id="PTHR34386:SF1">
    <property type="entry name" value="GLUTAREDOXIN-LIKE PROTEIN NRDH"/>
    <property type="match status" value="1"/>
</dbReference>
<dbReference type="InterPro" id="IPR002109">
    <property type="entry name" value="Glutaredoxin"/>
</dbReference>
<dbReference type="Pfam" id="PF00462">
    <property type="entry name" value="Glutaredoxin"/>
    <property type="match status" value="1"/>
</dbReference>
<dbReference type="GO" id="GO:0009055">
    <property type="term" value="F:electron transfer activity"/>
    <property type="evidence" value="ECO:0007669"/>
    <property type="project" value="TreeGrafter"/>
</dbReference>
<dbReference type="Proteomes" id="UP000177310">
    <property type="component" value="Unassembled WGS sequence"/>
</dbReference>
<dbReference type="Gene3D" id="3.40.30.10">
    <property type="entry name" value="Glutaredoxin"/>
    <property type="match status" value="1"/>
</dbReference>
<dbReference type="SUPFAM" id="SSF52833">
    <property type="entry name" value="Thioredoxin-like"/>
    <property type="match status" value="1"/>
</dbReference>
<organism evidence="2 3">
    <name type="scientific">Candidatus Buchananbacteria bacterium RIFCSPHIGHO2_02_FULL_56_16</name>
    <dbReference type="NCBI Taxonomy" id="1797542"/>
    <lineage>
        <taxon>Bacteria</taxon>
        <taxon>Candidatus Buchananiibacteriota</taxon>
    </lineage>
</organism>
<dbReference type="InterPro" id="IPR051548">
    <property type="entry name" value="Grx-like_ET"/>
</dbReference>
<gene>
    <name evidence="2" type="ORF">A3J59_04510</name>
</gene>
<reference evidence="2 3" key="1">
    <citation type="journal article" date="2016" name="Nat. Commun.">
        <title>Thousands of microbial genomes shed light on interconnected biogeochemical processes in an aquifer system.</title>
        <authorList>
            <person name="Anantharaman K."/>
            <person name="Brown C.T."/>
            <person name="Hug L.A."/>
            <person name="Sharon I."/>
            <person name="Castelle C.J."/>
            <person name="Probst A.J."/>
            <person name="Thomas B.C."/>
            <person name="Singh A."/>
            <person name="Wilkins M.J."/>
            <person name="Karaoz U."/>
            <person name="Brodie E.L."/>
            <person name="Williams K.H."/>
            <person name="Hubbard S.S."/>
            <person name="Banfield J.F."/>
        </authorList>
    </citation>
    <scope>NUCLEOTIDE SEQUENCE [LARGE SCALE GENOMIC DNA]</scope>
</reference>
<dbReference type="PROSITE" id="PS51354">
    <property type="entry name" value="GLUTAREDOXIN_2"/>
    <property type="match status" value="1"/>
</dbReference>
<evidence type="ECO:0000313" key="2">
    <source>
        <dbReference type="EMBL" id="OGY51368.1"/>
    </source>
</evidence>
<name>A0A1G1YG83_9BACT</name>
<dbReference type="CDD" id="cd02976">
    <property type="entry name" value="NrdH"/>
    <property type="match status" value="1"/>
</dbReference>
<dbReference type="EMBL" id="MHIL01000019">
    <property type="protein sequence ID" value="OGY51368.1"/>
    <property type="molecule type" value="Genomic_DNA"/>
</dbReference>
<dbReference type="GO" id="GO:0045454">
    <property type="term" value="P:cell redox homeostasis"/>
    <property type="evidence" value="ECO:0007669"/>
    <property type="project" value="TreeGrafter"/>
</dbReference>
<dbReference type="STRING" id="1797542.A3J59_04510"/>
<evidence type="ECO:0000259" key="1">
    <source>
        <dbReference type="Pfam" id="PF00462"/>
    </source>
</evidence>